<protein>
    <submittedName>
        <fullName evidence="3">DUF4947 domain-containing protein</fullName>
    </submittedName>
</protein>
<feature type="region of interest" description="Disordered" evidence="1">
    <location>
        <begin position="35"/>
        <end position="97"/>
    </location>
</feature>
<dbReference type="AlphaFoldDB" id="A0A6A8V8M6"/>
<evidence type="ECO:0000313" key="2">
    <source>
        <dbReference type="EMBL" id="MTR66978.1"/>
    </source>
</evidence>
<dbReference type="PROSITE" id="PS51257">
    <property type="entry name" value="PROKAR_LIPOPROTEIN"/>
    <property type="match status" value="1"/>
</dbReference>
<dbReference type="EMBL" id="WMYY01000006">
    <property type="protein sequence ID" value="MTR66978.1"/>
    <property type="molecule type" value="Genomic_DNA"/>
</dbReference>
<evidence type="ECO:0000313" key="3">
    <source>
        <dbReference type="EMBL" id="MTS00731.1"/>
    </source>
</evidence>
<gene>
    <name evidence="2" type="ORF">GMC73_06930</name>
    <name evidence="3" type="ORF">GMC90_02600</name>
</gene>
<comment type="caution">
    <text evidence="3">The sequence shown here is derived from an EMBL/GenBank/DDBJ whole genome shotgun (WGS) entry which is preliminary data.</text>
</comment>
<dbReference type="Proteomes" id="UP000460220">
    <property type="component" value="Unassembled WGS sequence"/>
</dbReference>
<accession>A0A6A8V8M6</accession>
<proteinExistence type="predicted"/>
<organism evidence="3">
    <name type="scientific">Streptococcus parasanguinis</name>
    <dbReference type="NCBI Taxonomy" id="1318"/>
    <lineage>
        <taxon>Bacteria</taxon>
        <taxon>Bacillati</taxon>
        <taxon>Bacillota</taxon>
        <taxon>Bacilli</taxon>
        <taxon>Lactobacillales</taxon>
        <taxon>Streptococcaceae</taxon>
        <taxon>Streptococcus</taxon>
    </lineage>
</organism>
<sequence>MMKKQTLPLFFTLLLSLLFLSACVPDLKINFKKEPTTTSSKKKTFKKSSSSRSSHPSRSTSSNNSSNSSSSPSTTTQPSSDIVTTEGLPRNAQEAPKDKIYATGNLKVAYSRNGDSIFAQTPDYEGYTPALVQKILGKPEKQITEPAYIAKSFENTELENIKELYHKGKITGEQAHAFVMGAVDLKQTSKFGVDLTIYTYKNNTIQLVFKNEQLLYITPNPDVVFFK</sequence>
<dbReference type="EMBL" id="WMZE01000001">
    <property type="protein sequence ID" value="MTS00731.1"/>
    <property type="molecule type" value="Genomic_DNA"/>
</dbReference>
<reference evidence="3 4" key="1">
    <citation type="journal article" date="2019" name="Nat. Med.">
        <title>A library of human gut bacterial isolates paired with longitudinal multiomics data enables mechanistic microbiome research.</title>
        <authorList>
            <person name="Poyet M."/>
            <person name="Groussin M."/>
            <person name="Gibbons S.M."/>
            <person name="Avila-Pacheco J."/>
            <person name="Jiang X."/>
            <person name="Kearney S.M."/>
            <person name="Perrotta A.R."/>
            <person name="Berdy B."/>
            <person name="Zhao S."/>
            <person name="Lieberman T.D."/>
            <person name="Swanson P.K."/>
            <person name="Smith M."/>
            <person name="Roesemann S."/>
            <person name="Alexander J.E."/>
            <person name="Rich S.A."/>
            <person name="Livny J."/>
            <person name="Vlamakis H."/>
            <person name="Clish C."/>
            <person name="Bullock K."/>
            <person name="Deik A."/>
            <person name="Scott J."/>
            <person name="Pierce K.A."/>
            <person name="Xavier R.J."/>
            <person name="Alm E.J."/>
        </authorList>
    </citation>
    <scope>NUCLEOTIDE SEQUENCE</scope>
    <source>
        <strain evidence="2 4">BIOML-A12</strain>
        <strain evidence="3">BIOML-A6</strain>
    </source>
</reference>
<evidence type="ECO:0000313" key="4">
    <source>
        <dbReference type="Proteomes" id="UP000460220"/>
    </source>
</evidence>
<name>A0A6A8V8M6_STRPA</name>
<evidence type="ECO:0000256" key="1">
    <source>
        <dbReference type="SAM" id="MobiDB-lite"/>
    </source>
</evidence>
<dbReference type="InterPro" id="IPR032542">
    <property type="entry name" value="DUF4947"/>
</dbReference>
<dbReference type="Pfam" id="PF16305">
    <property type="entry name" value="DUF4947"/>
    <property type="match status" value="1"/>
</dbReference>
<feature type="compositionally biased region" description="Low complexity" evidence="1">
    <location>
        <begin position="47"/>
        <end position="80"/>
    </location>
</feature>